<name>A0A1I5PCS6_9GAMM</name>
<protein>
    <submittedName>
        <fullName evidence="1">Uncharacterized protein</fullName>
    </submittedName>
</protein>
<gene>
    <name evidence="1" type="ORF">SAMN05216229_101464</name>
</gene>
<dbReference type="EMBL" id="FOXM01000001">
    <property type="protein sequence ID" value="SFP31902.1"/>
    <property type="molecule type" value="Genomic_DNA"/>
</dbReference>
<organism evidence="1 2">
    <name type="scientific">Geopseudomonas sagittaria</name>
    <dbReference type="NCBI Taxonomy" id="1135990"/>
    <lineage>
        <taxon>Bacteria</taxon>
        <taxon>Pseudomonadati</taxon>
        <taxon>Pseudomonadota</taxon>
        <taxon>Gammaproteobacteria</taxon>
        <taxon>Pseudomonadales</taxon>
        <taxon>Pseudomonadaceae</taxon>
        <taxon>Geopseudomonas</taxon>
    </lineage>
</organism>
<dbReference type="Proteomes" id="UP000243084">
    <property type="component" value="Unassembled WGS sequence"/>
</dbReference>
<reference evidence="2" key="1">
    <citation type="submission" date="2016-10" db="EMBL/GenBank/DDBJ databases">
        <authorList>
            <person name="Varghese N."/>
            <person name="Submissions S."/>
        </authorList>
    </citation>
    <scope>NUCLEOTIDE SEQUENCE [LARGE SCALE GENOMIC DNA]</scope>
    <source>
        <strain evidence="2">JCM 18195</strain>
    </source>
</reference>
<evidence type="ECO:0000313" key="1">
    <source>
        <dbReference type="EMBL" id="SFP31902.1"/>
    </source>
</evidence>
<proteinExistence type="predicted"/>
<accession>A0A1I5PCS6</accession>
<dbReference type="AlphaFoldDB" id="A0A1I5PCS6"/>
<evidence type="ECO:0000313" key="2">
    <source>
        <dbReference type="Proteomes" id="UP000243084"/>
    </source>
</evidence>
<sequence>MPIACLPLRLPERRRSFPRLARVRGECRR</sequence>
<keyword evidence="2" id="KW-1185">Reference proteome</keyword>